<dbReference type="GO" id="GO:0005634">
    <property type="term" value="C:nucleus"/>
    <property type="evidence" value="ECO:0007669"/>
    <property type="project" value="UniProtKB-SubCell"/>
</dbReference>
<feature type="compositionally biased region" description="Polar residues" evidence="9">
    <location>
        <begin position="186"/>
        <end position="196"/>
    </location>
</feature>
<comment type="function">
    <text evidence="8">Component of the NuA4 histone acetyltransferase complex which is involved in transcriptional activation of selected genes principally by acetylation of nucleosomal histone H4 and H2A. The NuA4 complex is also involved in DNA repair.</text>
</comment>
<evidence type="ECO:0000256" key="7">
    <source>
        <dbReference type="ARBA" id="ARBA00023242"/>
    </source>
</evidence>
<keyword evidence="11" id="KW-1185">Reference proteome</keyword>
<evidence type="ECO:0000256" key="6">
    <source>
        <dbReference type="ARBA" id="ARBA00023163"/>
    </source>
</evidence>
<dbReference type="OrthoDB" id="5595141at2759"/>
<protein>
    <recommendedName>
        <fullName evidence="3">Chromatin modification-related protein EAF7</fullName>
    </recommendedName>
</protein>
<dbReference type="Pfam" id="PF07904">
    <property type="entry name" value="Eaf7"/>
    <property type="match status" value="1"/>
</dbReference>
<keyword evidence="5" id="KW-0805">Transcription regulation</keyword>
<feature type="compositionally biased region" description="Basic and acidic residues" evidence="9">
    <location>
        <begin position="208"/>
        <end position="219"/>
    </location>
</feature>
<dbReference type="Proteomes" id="UP000190274">
    <property type="component" value="Chromosome D"/>
</dbReference>
<evidence type="ECO:0000313" key="10">
    <source>
        <dbReference type="EMBL" id="SCU85549.1"/>
    </source>
</evidence>
<evidence type="ECO:0000256" key="8">
    <source>
        <dbReference type="ARBA" id="ARBA00025178"/>
    </source>
</evidence>
<dbReference type="STRING" id="1266660.A0A1G4J723"/>
<evidence type="ECO:0000256" key="5">
    <source>
        <dbReference type="ARBA" id="ARBA00023015"/>
    </source>
</evidence>
<comment type="similarity">
    <text evidence="2">Belongs to the EAF7 family.</text>
</comment>
<keyword evidence="7" id="KW-0539">Nucleus</keyword>
<comment type="subcellular location">
    <subcellularLocation>
        <location evidence="1">Nucleus</location>
    </subcellularLocation>
</comment>
<dbReference type="PANTHER" id="PTHR13581">
    <property type="entry name" value="MRG-BINDING PROTEIN"/>
    <property type="match status" value="1"/>
</dbReference>
<feature type="compositionally biased region" description="Basic and acidic residues" evidence="9">
    <location>
        <begin position="147"/>
        <end position="166"/>
    </location>
</feature>
<keyword evidence="6" id="KW-0804">Transcription</keyword>
<evidence type="ECO:0000256" key="1">
    <source>
        <dbReference type="ARBA" id="ARBA00004123"/>
    </source>
</evidence>
<evidence type="ECO:0000313" key="11">
    <source>
        <dbReference type="Proteomes" id="UP000190274"/>
    </source>
</evidence>
<dbReference type="GO" id="GO:0035267">
    <property type="term" value="C:NuA4 histone acetyltransferase complex"/>
    <property type="evidence" value="ECO:0007669"/>
    <property type="project" value="TreeGrafter"/>
</dbReference>
<feature type="compositionally biased region" description="Low complexity" evidence="9">
    <location>
        <begin position="265"/>
        <end position="275"/>
    </location>
</feature>
<dbReference type="GO" id="GO:0006357">
    <property type="term" value="P:regulation of transcription by RNA polymerase II"/>
    <property type="evidence" value="ECO:0007669"/>
    <property type="project" value="TreeGrafter"/>
</dbReference>
<organism evidence="10 11">
    <name type="scientific">Lachancea dasiensis</name>
    <dbReference type="NCBI Taxonomy" id="1072105"/>
    <lineage>
        <taxon>Eukaryota</taxon>
        <taxon>Fungi</taxon>
        <taxon>Dikarya</taxon>
        <taxon>Ascomycota</taxon>
        <taxon>Saccharomycotina</taxon>
        <taxon>Saccharomycetes</taxon>
        <taxon>Saccharomycetales</taxon>
        <taxon>Saccharomycetaceae</taxon>
        <taxon>Lachancea</taxon>
    </lineage>
</organism>
<dbReference type="PANTHER" id="PTHR13581:SF5">
    <property type="entry name" value="MRG_MORF4L-BINDING PROTEIN"/>
    <property type="match status" value="1"/>
</dbReference>
<reference evidence="10 11" key="1">
    <citation type="submission" date="2016-03" db="EMBL/GenBank/DDBJ databases">
        <authorList>
            <person name="Devillers H."/>
        </authorList>
    </citation>
    <scope>NUCLEOTIDE SEQUENCE [LARGE SCALE GENOMIC DNA]</scope>
    <source>
        <strain evidence="10">CBS 10888</strain>
    </source>
</reference>
<feature type="compositionally biased region" description="Low complexity" evidence="9">
    <location>
        <begin position="328"/>
        <end position="340"/>
    </location>
</feature>
<evidence type="ECO:0000256" key="2">
    <source>
        <dbReference type="ARBA" id="ARBA00007117"/>
    </source>
</evidence>
<feature type="compositionally biased region" description="Polar residues" evidence="9">
    <location>
        <begin position="312"/>
        <end position="321"/>
    </location>
</feature>
<keyword evidence="4" id="KW-0156">Chromatin regulator</keyword>
<feature type="compositionally biased region" description="Acidic residues" evidence="9">
    <location>
        <begin position="227"/>
        <end position="236"/>
    </location>
</feature>
<name>A0A1G4J723_9SACH</name>
<evidence type="ECO:0000256" key="9">
    <source>
        <dbReference type="SAM" id="MobiDB-lite"/>
    </source>
</evidence>
<dbReference type="GO" id="GO:0006325">
    <property type="term" value="P:chromatin organization"/>
    <property type="evidence" value="ECO:0007669"/>
    <property type="project" value="UniProtKB-KW"/>
</dbReference>
<gene>
    <name evidence="10" type="ORF">LADA_0D08196G</name>
</gene>
<sequence>MTAPWSIEDDIRLFRWITEFKPAGVHKHFHMISILERMNKQDQFPVVLLFDKLKSEGKGQFTAKEIWAKLDQHYDLKQLDDRENNAIEEESSEEAAENTEEPFCKSKFQALRRVLRKPREFHLPWDEYGELILENARGALEDNLEDDDHRSGGDEDREAQPGHRAPESIPPPERTSRRVTRSAASGQATGRVTRSQGPGGTLDAAGELTHDEDLADSEKSSGNSNDEAVESEEQEDPDVRMSEPDEGVVEIEKQSAKNTGSKPDSVSPLTTTSKPTPEPSPQEPATTSEPHGPPSHESPPSKRTRTTRSHQSDVTTETAENANPPEGASATPAARSSSRVANRRKSRK</sequence>
<dbReference type="InterPro" id="IPR012423">
    <property type="entry name" value="Eaf7/MRGBP"/>
</dbReference>
<dbReference type="AlphaFoldDB" id="A0A1G4J723"/>
<evidence type="ECO:0000256" key="4">
    <source>
        <dbReference type="ARBA" id="ARBA00022853"/>
    </source>
</evidence>
<dbReference type="EMBL" id="LT598454">
    <property type="protein sequence ID" value="SCU85549.1"/>
    <property type="molecule type" value="Genomic_DNA"/>
</dbReference>
<feature type="region of interest" description="Disordered" evidence="9">
    <location>
        <begin position="143"/>
        <end position="348"/>
    </location>
</feature>
<evidence type="ECO:0000256" key="3">
    <source>
        <dbReference type="ARBA" id="ARBA00018502"/>
    </source>
</evidence>
<proteinExistence type="inferred from homology"/>
<accession>A0A1G4J723</accession>